<dbReference type="GO" id="GO:0005886">
    <property type="term" value="C:plasma membrane"/>
    <property type="evidence" value="ECO:0007669"/>
    <property type="project" value="UniProtKB-SubCell"/>
</dbReference>
<evidence type="ECO:0000256" key="5">
    <source>
        <dbReference type="ARBA" id="ARBA00022519"/>
    </source>
</evidence>
<keyword evidence="9" id="KW-0472">Membrane</keyword>
<keyword evidence="6" id="KW-0547">Nucleotide-binding</keyword>
<dbReference type="PANTHER" id="PTHR43297">
    <property type="entry name" value="OLIGOPEPTIDE TRANSPORT ATP-BINDING PROTEIN APPD"/>
    <property type="match status" value="1"/>
</dbReference>
<dbReference type="GO" id="GO:0015833">
    <property type="term" value="P:peptide transport"/>
    <property type="evidence" value="ECO:0007669"/>
    <property type="project" value="InterPro"/>
</dbReference>
<evidence type="ECO:0000259" key="11">
    <source>
        <dbReference type="PROSITE" id="PS50893"/>
    </source>
</evidence>
<keyword evidence="8" id="KW-1278">Translocase</keyword>
<dbReference type="Gene3D" id="3.40.50.300">
    <property type="entry name" value="P-loop containing nucleotide triphosphate hydrolases"/>
    <property type="match status" value="1"/>
</dbReference>
<dbReference type="InterPro" id="IPR013563">
    <property type="entry name" value="Oligopep_ABC_C"/>
</dbReference>
<dbReference type="Pfam" id="PF08352">
    <property type="entry name" value="oligo_HPY"/>
    <property type="match status" value="1"/>
</dbReference>
<evidence type="ECO:0000256" key="3">
    <source>
        <dbReference type="ARBA" id="ARBA00022448"/>
    </source>
</evidence>
<dbReference type="SUPFAM" id="SSF52540">
    <property type="entry name" value="P-loop containing nucleoside triphosphate hydrolases"/>
    <property type="match status" value="2"/>
</dbReference>
<dbReference type="InterPro" id="IPR003593">
    <property type="entry name" value="AAA+_ATPase"/>
</dbReference>
<gene>
    <name evidence="12" type="ORF">SAMN04489812_2558</name>
</gene>
<proteinExistence type="inferred from homology"/>
<feature type="region of interest" description="Disordered" evidence="10">
    <location>
        <begin position="91"/>
        <end position="114"/>
    </location>
</feature>
<dbReference type="EMBL" id="LT629772">
    <property type="protein sequence ID" value="SDS64867.1"/>
    <property type="molecule type" value="Genomic_DNA"/>
</dbReference>
<keyword evidence="5" id="KW-0997">Cell inner membrane</keyword>
<keyword evidence="3" id="KW-0813">Transport</keyword>
<evidence type="ECO:0000313" key="12">
    <source>
        <dbReference type="EMBL" id="SDS64867.1"/>
    </source>
</evidence>
<keyword evidence="4" id="KW-1003">Cell membrane</keyword>
<dbReference type="AlphaFoldDB" id="A0A1H1TXA1"/>
<dbReference type="Proteomes" id="UP000199103">
    <property type="component" value="Chromosome I"/>
</dbReference>
<evidence type="ECO:0000256" key="6">
    <source>
        <dbReference type="ARBA" id="ARBA00022741"/>
    </source>
</evidence>
<comment type="subcellular location">
    <subcellularLocation>
        <location evidence="1">Cell membrane</location>
        <topology evidence="1">Peripheral membrane protein</topology>
    </subcellularLocation>
</comment>
<reference evidence="12 13" key="1">
    <citation type="submission" date="2016-10" db="EMBL/GenBank/DDBJ databases">
        <authorList>
            <person name="de Groot N.N."/>
        </authorList>
    </citation>
    <scope>NUCLEOTIDE SEQUENCE [LARGE SCALE GENOMIC DNA]</scope>
    <source>
        <strain evidence="12 13">DSM 21800</strain>
    </source>
</reference>
<feature type="domain" description="ABC transporter" evidence="11">
    <location>
        <begin position="15"/>
        <end position="298"/>
    </location>
</feature>
<dbReference type="CDD" id="cd03257">
    <property type="entry name" value="ABC_NikE_OppD_transporters"/>
    <property type="match status" value="1"/>
</dbReference>
<evidence type="ECO:0000256" key="8">
    <source>
        <dbReference type="ARBA" id="ARBA00022967"/>
    </source>
</evidence>
<name>A0A1H1TXA1_9ACTN</name>
<evidence type="ECO:0000256" key="1">
    <source>
        <dbReference type="ARBA" id="ARBA00004202"/>
    </source>
</evidence>
<dbReference type="GO" id="GO:0005524">
    <property type="term" value="F:ATP binding"/>
    <property type="evidence" value="ECO:0007669"/>
    <property type="project" value="UniProtKB-KW"/>
</dbReference>
<evidence type="ECO:0000256" key="7">
    <source>
        <dbReference type="ARBA" id="ARBA00022840"/>
    </source>
</evidence>
<accession>A0A1H1TXA1</accession>
<dbReference type="STRING" id="630515.SAMN04489812_2558"/>
<dbReference type="InterPro" id="IPR050388">
    <property type="entry name" value="ABC_Ni/Peptide_Import"/>
</dbReference>
<evidence type="ECO:0000256" key="2">
    <source>
        <dbReference type="ARBA" id="ARBA00005417"/>
    </source>
</evidence>
<dbReference type="InterPro" id="IPR027417">
    <property type="entry name" value="P-loop_NTPase"/>
</dbReference>
<keyword evidence="7 12" id="KW-0067">ATP-binding</keyword>
<dbReference type="PROSITE" id="PS50893">
    <property type="entry name" value="ABC_TRANSPORTER_2"/>
    <property type="match status" value="1"/>
</dbReference>
<keyword evidence="13" id="KW-1185">Reference proteome</keyword>
<sequence length="380" mass="41607">MDASKEHIISTADLLEVEDLYTQFRFDDGVVRAVDGVSFSVPAGKTVCVVGESGCGKSITARSILQLIDRPGRITGGRIWWRSAAAISSAERSKRPRRSRKSTDADEQATDDSGVDLVALDPAGDHLREIRGGEIAMIFQEPMASLSPMYTIGNQLIEVIRLHTPVSKAAATDRALDLLAQVGIPRPKHTMDAYSFQLSGGMCQRVMIAIALSCNPKLLIADEPTTALDVTTQARILDLLRDLQQDSDMAMMFITHDLGVVAEIADEVVVMYLGTVVEQGPVDEVFEHPQHPYTRALLASIPRMGAGARQRLSAIQGQVPHPFNYPQGCPFHPRCPEAVEGVCDRVDPPTVWLGERRRSRCVLNDPEFLAETEPANEVSR</sequence>
<comment type="similarity">
    <text evidence="2">Belongs to the ABC transporter superfamily.</text>
</comment>
<dbReference type="InterPro" id="IPR003439">
    <property type="entry name" value="ABC_transporter-like_ATP-bd"/>
</dbReference>
<dbReference type="RefSeq" id="WP_331715080.1">
    <property type="nucleotide sequence ID" value="NZ_LT629772.1"/>
</dbReference>
<dbReference type="InterPro" id="IPR017871">
    <property type="entry name" value="ABC_transporter-like_CS"/>
</dbReference>
<dbReference type="SMART" id="SM00382">
    <property type="entry name" value="AAA"/>
    <property type="match status" value="1"/>
</dbReference>
<dbReference type="Pfam" id="PF00005">
    <property type="entry name" value="ABC_tran"/>
    <property type="match status" value="1"/>
</dbReference>
<organism evidence="12 13">
    <name type="scientific">Microlunatus soli</name>
    <dbReference type="NCBI Taxonomy" id="630515"/>
    <lineage>
        <taxon>Bacteria</taxon>
        <taxon>Bacillati</taxon>
        <taxon>Actinomycetota</taxon>
        <taxon>Actinomycetes</taxon>
        <taxon>Propionibacteriales</taxon>
        <taxon>Propionibacteriaceae</taxon>
        <taxon>Microlunatus</taxon>
    </lineage>
</organism>
<dbReference type="PROSITE" id="PS00211">
    <property type="entry name" value="ABC_TRANSPORTER_1"/>
    <property type="match status" value="1"/>
</dbReference>
<evidence type="ECO:0000256" key="9">
    <source>
        <dbReference type="ARBA" id="ARBA00023136"/>
    </source>
</evidence>
<protein>
    <submittedName>
        <fullName evidence="12">Peptide/nickel transport system ATP-binding protein</fullName>
    </submittedName>
</protein>
<evidence type="ECO:0000256" key="10">
    <source>
        <dbReference type="SAM" id="MobiDB-lite"/>
    </source>
</evidence>
<evidence type="ECO:0000256" key="4">
    <source>
        <dbReference type="ARBA" id="ARBA00022475"/>
    </source>
</evidence>
<dbReference type="PANTHER" id="PTHR43297:SF14">
    <property type="entry name" value="ATPASE AAA-TYPE CORE DOMAIN-CONTAINING PROTEIN"/>
    <property type="match status" value="1"/>
</dbReference>
<feature type="compositionally biased region" description="Acidic residues" evidence="10">
    <location>
        <begin position="105"/>
        <end position="114"/>
    </location>
</feature>
<evidence type="ECO:0000313" key="13">
    <source>
        <dbReference type="Proteomes" id="UP000199103"/>
    </source>
</evidence>
<dbReference type="GO" id="GO:0016887">
    <property type="term" value="F:ATP hydrolysis activity"/>
    <property type="evidence" value="ECO:0007669"/>
    <property type="project" value="InterPro"/>
</dbReference>
<dbReference type="NCBIfam" id="TIGR01727">
    <property type="entry name" value="oligo_HPY"/>
    <property type="match status" value="1"/>
</dbReference>